<dbReference type="AlphaFoldDB" id="K6GLC9"/>
<sequence length="293" mass="31011">MADEVRKLAEKTMAATRDVEAAIASIQAMAKGNVAATEQAVAAVEASARLAEEQIAGAEGLMQAMGDVGGEVGAIAETVDTLRDMIFTSSSATEEHSQATAAIAESLSGAARIAEDMRGQARHGLDAARDISGRAAGVAESVAGMAAAAQQVNSSSRELTRLTGLLADQIGQFELGKPPFDIAAVKTAHLAWRARLESILLGHLRLDPSEVADHHQCQFGKWYDADGRRSFAGQPIFDEIGRHHEQVHGLARRIAALVGQGKSGEASALMEQFEAVRVKLFDALNRLYLEKTA</sequence>
<proteinExistence type="predicted"/>
<dbReference type="Pfam" id="PF13682">
    <property type="entry name" value="CZB"/>
    <property type="match status" value="1"/>
</dbReference>
<dbReference type="PANTHER" id="PTHR32089:SF112">
    <property type="entry name" value="LYSOZYME-LIKE PROTEIN-RELATED"/>
    <property type="match status" value="1"/>
</dbReference>
<protein>
    <recommendedName>
        <fullName evidence="3">Methyl-accepting transducer domain-containing protein</fullName>
    </recommendedName>
</protein>
<feature type="domain" description="Methyl-accepting transducer" evidence="3">
    <location>
        <begin position="1"/>
        <end position="104"/>
    </location>
</feature>
<evidence type="ECO:0000313" key="5">
    <source>
        <dbReference type="Proteomes" id="UP000006272"/>
    </source>
</evidence>
<evidence type="ECO:0000259" key="3">
    <source>
        <dbReference type="PROSITE" id="PS50111"/>
    </source>
</evidence>
<name>K6GLC9_9BACT</name>
<comment type="caution">
    <text evidence="4">The sequence shown here is derived from an EMBL/GenBank/DDBJ whole genome shotgun (WGS) entry which is preliminary data.</text>
</comment>
<dbReference type="Gene3D" id="1.20.120.30">
    <property type="entry name" value="Aspartate receptor, ligand-binding domain"/>
    <property type="match status" value="1"/>
</dbReference>
<accession>K6GLC9</accession>
<dbReference type="EMBL" id="ALAO01000349">
    <property type="protein sequence ID" value="EKO37760.1"/>
    <property type="molecule type" value="Genomic_DNA"/>
</dbReference>
<keyword evidence="1 2" id="KW-0807">Transducer</keyword>
<dbReference type="Gene3D" id="1.10.287.950">
    <property type="entry name" value="Methyl-accepting chemotaxis protein"/>
    <property type="match status" value="1"/>
</dbReference>
<gene>
    <name evidence="4" type="ORF">B193_3556</name>
</gene>
<organism evidence="4 5">
    <name type="scientific">Solidesulfovibrio magneticus str. Maddingley MBC34</name>
    <dbReference type="NCBI Taxonomy" id="1206767"/>
    <lineage>
        <taxon>Bacteria</taxon>
        <taxon>Pseudomonadati</taxon>
        <taxon>Thermodesulfobacteriota</taxon>
        <taxon>Desulfovibrionia</taxon>
        <taxon>Desulfovibrionales</taxon>
        <taxon>Desulfovibrionaceae</taxon>
        <taxon>Solidesulfovibrio</taxon>
    </lineage>
</organism>
<dbReference type="PROSITE" id="PS50111">
    <property type="entry name" value="CHEMOTAXIS_TRANSDUC_2"/>
    <property type="match status" value="1"/>
</dbReference>
<dbReference type="PANTHER" id="PTHR32089">
    <property type="entry name" value="METHYL-ACCEPTING CHEMOTAXIS PROTEIN MCPB"/>
    <property type="match status" value="1"/>
</dbReference>
<dbReference type="InterPro" id="IPR004089">
    <property type="entry name" value="MCPsignal_dom"/>
</dbReference>
<evidence type="ECO:0000313" key="4">
    <source>
        <dbReference type="EMBL" id="EKO37760.1"/>
    </source>
</evidence>
<dbReference type="GO" id="GO:0007165">
    <property type="term" value="P:signal transduction"/>
    <property type="evidence" value="ECO:0007669"/>
    <property type="project" value="UniProtKB-KW"/>
</dbReference>
<dbReference type="PATRIC" id="fig|1206767.3.peg.3472"/>
<reference evidence="4 5" key="1">
    <citation type="submission" date="2012-07" db="EMBL/GenBank/DDBJ databases">
        <title>Draft genome sequence of Desulfovibrio magneticus str. Maddingley MBC34 obtained from a metagenomic sequence of a methanogenic enrichment isolated from coal-seam formation water in Victoria, Australia.</title>
        <authorList>
            <person name="Greenfield P."/>
            <person name="Hendry P."/>
            <person name="Li D."/>
            <person name="Rosewarne C.P."/>
            <person name="Tran-Dinh N."/>
            <person name="Elbourne L.D.H."/>
            <person name="Paulsen I.T."/>
            <person name="Midgley D.J."/>
        </authorList>
    </citation>
    <scope>NUCLEOTIDE SEQUENCE [LARGE SCALE GENOMIC DNA]</scope>
    <source>
        <strain evidence="5">Maddingley MBC34</strain>
    </source>
</reference>
<dbReference type="GO" id="GO:0016020">
    <property type="term" value="C:membrane"/>
    <property type="evidence" value="ECO:0007669"/>
    <property type="project" value="InterPro"/>
</dbReference>
<evidence type="ECO:0000256" key="1">
    <source>
        <dbReference type="ARBA" id="ARBA00023224"/>
    </source>
</evidence>
<dbReference type="SUPFAM" id="SSF58104">
    <property type="entry name" value="Methyl-accepting chemotaxis protein (MCP) signaling domain"/>
    <property type="match status" value="1"/>
</dbReference>
<dbReference type="InterPro" id="IPR025991">
    <property type="entry name" value="Chemoreceptor_zinc-bind_dom"/>
</dbReference>
<evidence type="ECO:0000256" key="2">
    <source>
        <dbReference type="PROSITE-ProRule" id="PRU00284"/>
    </source>
</evidence>
<dbReference type="Proteomes" id="UP000006272">
    <property type="component" value="Unassembled WGS sequence"/>
</dbReference>